<dbReference type="PANTHER" id="PTHR33639:SF2">
    <property type="entry name" value="DUF393 DOMAIN-CONTAINING PROTEIN"/>
    <property type="match status" value="1"/>
</dbReference>
<dbReference type="GO" id="GO:0015035">
    <property type="term" value="F:protein-disulfide reductase activity"/>
    <property type="evidence" value="ECO:0007669"/>
    <property type="project" value="InterPro"/>
</dbReference>
<evidence type="ECO:0000313" key="3">
    <source>
        <dbReference type="Proteomes" id="UP000218231"/>
    </source>
</evidence>
<evidence type="ECO:0000313" key="2">
    <source>
        <dbReference type="EMBL" id="PAV66594.1"/>
    </source>
</evidence>
<proteinExistence type="predicted"/>
<organism evidence="2 3">
    <name type="scientific">Diploscapter pachys</name>
    <dbReference type="NCBI Taxonomy" id="2018661"/>
    <lineage>
        <taxon>Eukaryota</taxon>
        <taxon>Metazoa</taxon>
        <taxon>Ecdysozoa</taxon>
        <taxon>Nematoda</taxon>
        <taxon>Chromadorea</taxon>
        <taxon>Rhabditida</taxon>
        <taxon>Rhabditina</taxon>
        <taxon>Rhabditomorpha</taxon>
        <taxon>Rhabditoidea</taxon>
        <taxon>Rhabditidae</taxon>
        <taxon>Diploscapter</taxon>
    </lineage>
</organism>
<dbReference type="Pfam" id="PF13781">
    <property type="entry name" value="DoxX_3"/>
    <property type="match status" value="1"/>
</dbReference>
<dbReference type="EMBL" id="LIAE01010082">
    <property type="protein sequence ID" value="PAV66594.1"/>
    <property type="molecule type" value="Genomic_DNA"/>
</dbReference>
<dbReference type="Pfam" id="PF04134">
    <property type="entry name" value="DCC1-like"/>
    <property type="match status" value="1"/>
</dbReference>
<dbReference type="OrthoDB" id="410458at2759"/>
<evidence type="ECO:0008006" key="4">
    <source>
        <dbReference type="Google" id="ProtNLM"/>
    </source>
</evidence>
<evidence type="ECO:0000256" key="1">
    <source>
        <dbReference type="SAM" id="Phobius"/>
    </source>
</evidence>
<comment type="caution">
    <text evidence="2">The sequence shown here is derived from an EMBL/GenBank/DDBJ whole genome shotgun (WGS) entry which is preliminary data.</text>
</comment>
<sequence>MPAALKRPTPAPLLAPGETVLLFDGVCKLCNGWAKFVIRHDRHQRIRLATVQSAQGQALLAWAGLPLAAFDTIAVIRDQNCWVRSAAFFEITRQLPGAWPLLRVLRICPQGLRDWLYDRPAMNRLRQVHWLARASLAFIFAYHGLVPKLLLLSPGEQLLLQAHGLGHAAWLSQIAGVAELVLAALLLMPSLAWPLLVAAGVLLGLLVDVAVMQPSMLVDAFNPVSLNVAGVTLCAVAWASRQGHTSDS</sequence>
<keyword evidence="3" id="KW-1185">Reference proteome</keyword>
<name>A0A2A2JY62_9BILA</name>
<feature type="transmembrane region" description="Helical" evidence="1">
    <location>
        <begin position="195"/>
        <end position="214"/>
    </location>
</feature>
<dbReference type="Proteomes" id="UP000218231">
    <property type="component" value="Unassembled WGS sequence"/>
</dbReference>
<dbReference type="PANTHER" id="PTHR33639">
    <property type="entry name" value="THIOL-DISULFIDE OXIDOREDUCTASE DCC"/>
    <property type="match status" value="1"/>
</dbReference>
<dbReference type="AlphaFoldDB" id="A0A2A2JY62"/>
<keyword evidence="1" id="KW-1133">Transmembrane helix</keyword>
<keyword evidence="1" id="KW-0812">Transmembrane</keyword>
<dbReference type="STRING" id="2018661.A0A2A2JY62"/>
<dbReference type="InterPro" id="IPR052927">
    <property type="entry name" value="DCC_oxidoreductase"/>
</dbReference>
<protein>
    <recommendedName>
        <fullName evidence="4">Thiol-disulfide oxidoreductase DCC</fullName>
    </recommendedName>
</protein>
<gene>
    <name evidence="2" type="ORF">WR25_20824</name>
</gene>
<dbReference type="InterPro" id="IPR025695">
    <property type="entry name" value="DoxX-like"/>
</dbReference>
<feature type="transmembrane region" description="Helical" evidence="1">
    <location>
        <begin position="170"/>
        <end position="188"/>
    </location>
</feature>
<dbReference type="InterPro" id="IPR007263">
    <property type="entry name" value="DCC1-like"/>
</dbReference>
<feature type="transmembrane region" description="Helical" evidence="1">
    <location>
        <begin position="130"/>
        <end position="150"/>
    </location>
</feature>
<accession>A0A2A2JY62</accession>
<reference evidence="2 3" key="1">
    <citation type="journal article" date="2017" name="Curr. Biol.">
        <title>Genome architecture and evolution of a unichromosomal asexual nematode.</title>
        <authorList>
            <person name="Fradin H."/>
            <person name="Zegar C."/>
            <person name="Gutwein M."/>
            <person name="Lucas J."/>
            <person name="Kovtun M."/>
            <person name="Corcoran D."/>
            <person name="Baugh L.R."/>
            <person name="Kiontke K."/>
            <person name="Gunsalus K."/>
            <person name="Fitch D.H."/>
            <person name="Piano F."/>
        </authorList>
    </citation>
    <scope>NUCLEOTIDE SEQUENCE [LARGE SCALE GENOMIC DNA]</scope>
    <source>
        <strain evidence="2">PF1309</strain>
    </source>
</reference>
<keyword evidence="1" id="KW-0472">Membrane</keyword>